<protein>
    <submittedName>
        <fullName evidence="2">Uncharacterized protein</fullName>
    </submittedName>
</protein>
<feature type="region of interest" description="Disordered" evidence="1">
    <location>
        <begin position="107"/>
        <end position="235"/>
    </location>
</feature>
<feature type="compositionally biased region" description="Polar residues" evidence="1">
    <location>
        <begin position="201"/>
        <end position="227"/>
    </location>
</feature>
<evidence type="ECO:0000313" key="2">
    <source>
        <dbReference type="EMBL" id="KAK4043273.1"/>
    </source>
</evidence>
<sequence length="388" mass="39839">MAGRRPIELLPNVVNEVLVTTAKTFRAARRDGKGNPAAAAAAMETRVPASIEKFNAILDEVESDILLTKAVLERDLKLLRAKRQPPPEQKPVAPPAPMVVDLESPKMATKDPFTGLPGPPPPGKQASKPVAPFPNMGFEGTSPEVAAAPNPKTVPKPKDLKNLARPAGAAAAAARPASAPPKKEPKVPPPQAHRPGGVATAPQTPLINPTAQLKASSVPVTANRQTSTAAPGNVPGAATAAAAQSAPATGNGNLFTEMTFSVAPPSGGAQLQNQVPQPHRRASQQQLHPAGTAIPNMGAGEQFTGGPADVPNMGVGVQGGKPDDSSIANVDDKIDGLFDLGPGGIDSMDLEYDLGNGDNSNFNDMYFASGDSNGGTGEFDDAFFNLNG</sequence>
<organism evidence="2 3">
    <name type="scientific">Parachaetomium inaequale</name>
    <dbReference type="NCBI Taxonomy" id="2588326"/>
    <lineage>
        <taxon>Eukaryota</taxon>
        <taxon>Fungi</taxon>
        <taxon>Dikarya</taxon>
        <taxon>Ascomycota</taxon>
        <taxon>Pezizomycotina</taxon>
        <taxon>Sordariomycetes</taxon>
        <taxon>Sordariomycetidae</taxon>
        <taxon>Sordariales</taxon>
        <taxon>Chaetomiaceae</taxon>
        <taxon>Parachaetomium</taxon>
    </lineage>
</organism>
<evidence type="ECO:0000256" key="1">
    <source>
        <dbReference type="SAM" id="MobiDB-lite"/>
    </source>
</evidence>
<dbReference type="Proteomes" id="UP001303115">
    <property type="component" value="Unassembled WGS sequence"/>
</dbReference>
<feature type="compositionally biased region" description="Low complexity" evidence="1">
    <location>
        <begin position="164"/>
        <end position="177"/>
    </location>
</feature>
<keyword evidence="3" id="KW-1185">Reference proteome</keyword>
<name>A0AAN6PNT5_9PEZI</name>
<comment type="caution">
    <text evidence="2">The sequence shown here is derived from an EMBL/GenBank/DDBJ whole genome shotgun (WGS) entry which is preliminary data.</text>
</comment>
<dbReference type="EMBL" id="MU854329">
    <property type="protein sequence ID" value="KAK4043273.1"/>
    <property type="molecule type" value="Genomic_DNA"/>
</dbReference>
<dbReference type="AlphaFoldDB" id="A0AAN6PNT5"/>
<proteinExistence type="predicted"/>
<reference evidence="3" key="1">
    <citation type="journal article" date="2023" name="Mol. Phylogenet. Evol.">
        <title>Genome-scale phylogeny and comparative genomics of the fungal order Sordariales.</title>
        <authorList>
            <person name="Hensen N."/>
            <person name="Bonometti L."/>
            <person name="Westerberg I."/>
            <person name="Brannstrom I.O."/>
            <person name="Guillou S."/>
            <person name="Cros-Aarteil S."/>
            <person name="Calhoun S."/>
            <person name="Haridas S."/>
            <person name="Kuo A."/>
            <person name="Mondo S."/>
            <person name="Pangilinan J."/>
            <person name="Riley R."/>
            <person name="LaButti K."/>
            <person name="Andreopoulos B."/>
            <person name="Lipzen A."/>
            <person name="Chen C."/>
            <person name="Yan M."/>
            <person name="Daum C."/>
            <person name="Ng V."/>
            <person name="Clum A."/>
            <person name="Steindorff A."/>
            <person name="Ohm R.A."/>
            <person name="Martin F."/>
            <person name="Silar P."/>
            <person name="Natvig D.O."/>
            <person name="Lalanne C."/>
            <person name="Gautier V."/>
            <person name="Ament-Velasquez S.L."/>
            <person name="Kruys A."/>
            <person name="Hutchinson M.I."/>
            <person name="Powell A.J."/>
            <person name="Barry K."/>
            <person name="Miller A.N."/>
            <person name="Grigoriev I.V."/>
            <person name="Debuchy R."/>
            <person name="Gladieux P."/>
            <person name="Hiltunen Thoren M."/>
            <person name="Johannesson H."/>
        </authorList>
    </citation>
    <scope>NUCLEOTIDE SEQUENCE [LARGE SCALE GENOMIC DNA]</scope>
    <source>
        <strain evidence="3">CBS 284.82</strain>
    </source>
</reference>
<feature type="region of interest" description="Disordered" evidence="1">
    <location>
        <begin position="264"/>
        <end position="326"/>
    </location>
</feature>
<accession>A0AAN6PNT5</accession>
<evidence type="ECO:0000313" key="3">
    <source>
        <dbReference type="Proteomes" id="UP001303115"/>
    </source>
</evidence>
<gene>
    <name evidence="2" type="ORF">C8A01DRAFT_43761</name>
</gene>